<accession>A0A2P4ZYK8</accession>
<proteinExistence type="predicted"/>
<sequence>MNDHVCLAYSSSTALLLLLPRQGSQRLGLPASGEPQVVFCRAFAGETRKEEAEVDVDVDVDVLSHGNALTAGAHPGNLESGPLKNYGYLVSIPPKELPPFALLCLSSADCSTQLLSAHSLLFFSPPTLAAGFKLQGLDDNV</sequence>
<dbReference type="RefSeq" id="XP_018657366.1">
    <property type="nucleotide sequence ID" value="XM_018809387.1"/>
</dbReference>
<organism evidence="1 2">
    <name type="scientific">Trichoderma gamsii</name>
    <dbReference type="NCBI Taxonomy" id="398673"/>
    <lineage>
        <taxon>Eukaryota</taxon>
        <taxon>Fungi</taxon>
        <taxon>Dikarya</taxon>
        <taxon>Ascomycota</taxon>
        <taxon>Pezizomycotina</taxon>
        <taxon>Sordariomycetes</taxon>
        <taxon>Hypocreomycetidae</taxon>
        <taxon>Hypocreales</taxon>
        <taxon>Hypocreaceae</taxon>
        <taxon>Trichoderma</taxon>
    </lineage>
</organism>
<comment type="caution">
    <text evidence="1">The sequence shown here is derived from an EMBL/GenBank/DDBJ whole genome shotgun (WGS) entry which is preliminary data.</text>
</comment>
<protein>
    <submittedName>
        <fullName evidence="1">Uncharacterized protein</fullName>
    </submittedName>
</protein>
<dbReference type="Proteomes" id="UP000054821">
    <property type="component" value="Unassembled WGS sequence"/>
</dbReference>
<gene>
    <name evidence="1" type="ORF">TGAM01_v201587</name>
</gene>
<dbReference type="GeneID" id="29989470"/>
<evidence type="ECO:0000313" key="2">
    <source>
        <dbReference type="Proteomes" id="UP000054821"/>
    </source>
</evidence>
<reference evidence="1 2" key="1">
    <citation type="journal article" date="2016" name="Genome Announc.">
        <title>Draft Whole-Genome Sequence of Trichoderma gamsii T6085, a Promising Biocontrol Agent of Fusarium Head Blight on Wheat.</title>
        <authorList>
            <person name="Baroncelli R."/>
            <person name="Zapparata A."/>
            <person name="Piaggeschi G."/>
            <person name="Sarrocco S."/>
            <person name="Vannacci G."/>
        </authorList>
    </citation>
    <scope>NUCLEOTIDE SEQUENCE [LARGE SCALE GENOMIC DNA]</scope>
    <source>
        <strain evidence="1 2">T6085</strain>
    </source>
</reference>
<dbReference type="EMBL" id="JPDN02000004">
    <property type="protein sequence ID" value="PON29338.1"/>
    <property type="molecule type" value="Genomic_DNA"/>
</dbReference>
<evidence type="ECO:0000313" key="1">
    <source>
        <dbReference type="EMBL" id="PON29338.1"/>
    </source>
</evidence>
<name>A0A2P4ZYK8_9HYPO</name>
<dbReference type="AlphaFoldDB" id="A0A2P4ZYK8"/>
<keyword evidence="2" id="KW-1185">Reference proteome</keyword>